<accession>A0A5B7D3R5</accession>
<evidence type="ECO:0000313" key="3">
    <source>
        <dbReference type="Proteomes" id="UP000324222"/>
    </source>
</evidence>
<keyword evidence="3" id="KW-1185">Reference proteome</keyword>
<sequence length="111" mass="12221">MFRTVSQRASRAWAAAVVNGHRSLQTTATTATARNPTPVAPLAPSFSKAMATSPRPAEEEQLRWRFAADDRVRSMVARVEVSTRQTTTLTLNSSKPLTPALVEEALQHLYE</sequence>
<reference evidence="2 3" key="1">
    <citation type="submission" date="2019-05" db="EMBL/GenBank/DDBJ databases">
        <title>Another draft genome of Portunus trituberculatus and its Hox gene families provides insights of decapod evolution.</title>
        <authorList>
            <person name="Jeong J.-H."/>
            <person name="Song I."/>
            <person name="Kim S."/>
            <person name="Choi T."/>
            <person name="Kim D."/>
            <person name="Ryu S."/>
            <person name="Kim W."/>
        </authorList>
    </citation>
    <scope>NUCLEOTIDE SEQUENCE [LARGE SCALE GENOMIC DNA]</scope>
    <source>
        <tissue evidence="2">Muscle</tissue>
    </source>
</reference>
<dbReference type="Proteomes" id="UP000324222">
    <property type="component" value="Unassembled WGS sequence"/>
</dbReference>
<protein>
    <submittedName>
        <fullName evidence="2">Uncharacterized protein</fullName>
    </submittedName>
</protein>
<evidence type="ECO:0000313" key="2">
    <source>
        <dbReference type="EMBL" id="MPC16168.1"/>
    </source>
</evidence>
<organism evidence="2 3">
    <name type="scientific">Portunus trituberculatus</name>
    <name type="common">Swimming crab</name>
    <name type="synonym">Neptunus trituberculatus</name>
    <dbReference type="NCBI Taxonomy" id="210409"/>
    <lineage>
        <taxon>Eukaryota</taxon>
        <taxon>Metazoa</taxon>
        <taxon>Ecdysozoa</taxon>
        <taxon>Arthropoda</taxon>
        <taxon>Crustacea</taxon>
        <taxon>Multicrustacea</taxon>
        <taxon>Malacostraca</taxon>
        <taxon>Eumalacostraca</taxon>
        <taxon>Eucarida</taxon>
        <taxon>Decapoda</taxon>
        <taxon>Pleocyemata</taxon>
        <taxon>Brachyura</taxon>
        <taxon>Eubrachyura</taxon>
        <taxon>Portunoidea</taxon>
        <taxon>Portunidae</taxon>
        <taxon>Portuninae</taxon>
        <taxon>Portunus</taxon>
    </lineage>
</organism>
<comment type="caution">
    <text evidence="2">The sequence shown here is derived from an EMBL/GenBank/DDBJ whole genome shotgun (WGS) entry which is preliminary data.</text>
</comment>
<dbReference type="EMBL" id="VSRR010000484">
    <property type="protein sequence ID" value="MPC16168.1"/>
    <property type="molecule type" value="Genomic_DNA"/>
</dbReference>
<dbReference type="AlphaFoldDB" id="A0A5B7D3R5"/>
<feature type="region of interest" description="Disordered" evidence="1">
    <location>
        <begin position="26"/>
        <end position="58"/>
    </location>
</feature>
<gene>
    <name evidence="2" type="ORF">E2C01_008988</name>
</gene>
<evidence type="ECO:0000256" key="1">
    <source>
        <dbReference type="SAM" id="MobiDB-lite"/>
    </source>
</evidence>
<dbReference type="OrthoDB" id="6360511at2759"/>
<proteinExistence type="predicted"/>
<name>A0A5B7D3R5_PORTR</name>